<comment type="similarity">
    <text evidence="1 15 16">Belongs to the ATPase B chain family.</text>
</comment>
<keyword evidence="3 15" id="KW-1003">Cell membrane</keyword>
<evidence type="ECO:0000313" key="18">
    <source>
        <dbReference type="EMBL" id="MBC6490909.1"/>
    </source>
</evidence>
<dbReference type="CDD" id="cd06503">
    <property type="entry name" value="ATP-synt_Fo_b"/>
    <property type="match status" value="1"/>
</dbReference>
<comment type="subcellular location">
    <subcellularLocation>
        <location evidence="15">Cell membrane</location>
        <topology evidence="15">Single-pass membrane protein</topology>
    </subcellularLocation>
    <subcellularLocation>
        <location evidence="14">Endomembrane system</location>
        <topology evidence="14">Single-pass membrane protein</topology>
    </subcellularLocation>
</comment>
<keyword evidence="2 15" id="KW-0813">Transport</keyword>
<dbReference type="HAMAP" id="MF_01398">
    <property type="entry name" value="ATP_synth_b_bprime"/>
    <property type="match status" value="1"/>
</dbReference>
<evidence type="ECO:0000256" key="10">
    <source>
        <dbReference type="ARBA" id="ARBA00023310"/>
    </source>
</evidence>
<dbReference type="Pfam" id="PF00430">
    <property type="entry name" value="ATP-synt_B"/>
    <property type="match status" value="1"/>
</dbReference>
<comment type="function">
    <text evidence="11 15">F(1)F(0) ATP synthase produces ATP from ADP in the presence of a proton or sodium gradient. F-type ATPases consist of two structural domains, F(1) containing the extramembraneous catalytic core and F(0) containing the membrane proton channel, linked together by a central stalk and a peripheral stalk. During catalysis, ATP synthesis in the catalytic domain of F(1) is coupled via a rotary mechanism of the central stalk subunits to proton translocation.</text>
</comment>
<evidence type="ECO:0000256" key="5">
    <source>
        <dbReference type="ARBA" id="ARBA00022692"/>
    </source>
</evidence>
<organism evidence="18 19">
    <name type="scientific">Flavihumibacter stibioxidans</name>
    <dbReference type="NCBI Taxonomy" id="1834163"/>
    <lineage>
        <taxon>Bacteria</taxon>
        <taxon>Pseudomonadati</taxon>
        <taxon>Bacteroidota</taxon>
        <taxon>Chitinophagia</taxon>
        <taxon>Chitinophagales</taxon>
        <taxon>Chitinophagaceae</taxon>
        <taxon>Flavihumibacter</taxon>
    </lineage>
</organism>
<dbReference type="InterPro" id="IPR028987">
    <property type="entry name" value="ATP_synth_B-like_membr_sf"/>
</dbReference>
<comment type="function">
    <text evidence="12">Component of the F(0) channel, it forms part of the peripheral stalk, linking F(1) to F(0). The b'-subunit is a diverged and duplicated form of b found in plants and photosynthetic bacteria.</text>
</comment>
<evidence type="ECO:0000256" key="1">
    <source>
        <dbReference type="ARBA" id="ARBA00005513"/>
    </source>
</evidence>
<keyword evidence="10 15" id="KW-0066">ATP synthesis</keyword>
<keyword evidence="17" id="KW-0175">Coiled coil</keyword>
<gene>
    <name evidence="15" type="primary">atpF</name>
    <name evidence="18" type="ORF">BC349_07685</name>
</gene>
<evidence type="ECO:0000256" key="14">
    <source>
        <dbReference type="ARBA" id="ARBA00037847"/>
    </source>
</evidence>
<evidence type="ECO:0000256" key="15">
    <source>
        <dbReference type="HAMAP-Rule" id="MF_01398"/>
    </source>
</evidence>
<accession>A0ABR7M7A5</accession>
<feature type="transmembrane region" description="Helical" evidence="15">
    <location>
        <begin position="6"/>
        <end position="25"/>
    </location>
</feature>
<dbReference type="InterPro" id="IPR050059">
    <property type="entry name" value="ATP_synthase_B_chain"/>
</dbReference>
<proteinExistence type="inferred from homology"/>
<evidence type="ECO:0000256" key="12">
    <source>
        <dbReference type="ARBA" id="ARBA00025614"/>
    </source>
</evidence>
<evidence type="ECO:0000256" key="8">
    <source>
        <dbReference type="ARBA" id="ARBA00023065"/>
    </source>
</evidence>
<dbReference type="NCBIfam" id="TIGR01144">
    <property type="entry name" value="ATP_synt_b"/>
    <property type="match status" value="1"/>
</dbReference>
<keyword evidence="4 15" id="KW-0138">CF(0)</keyword>
<evidence type="ECO:0000256" key="3">
    <source>
        <dbReference type="ARBA" id="ARBA00022475"/>
    </source>
</evidence>
<evidence type="ECO:0000256" key="16">
    <source>
        <dbReference type="RuleBase" id="RU003848"/>
    </source>
</evidence>
<comment type="caution">
    <text evidence="18">The sequence shown here is derived from an EMBL/GenBank/DDBJ whole genome shotgun (WGS) entry which is preliminary data.</text>
</comment>
<keyword evidence="6 15" id="KW-0375">Hydrogen ion transport</keyword>
<dbReference type="SUPFAM" id="SSF81573">
    <property type="entry name" value="F1F0 ATP synthase subunit B, membrane domain"/>
    <property type="match status" value="1"/>
</dbReference>
<evidence type="ECO:0000256" key="11">
    <source>
        <dbReference type="ARBA" id="ARBA00025198"/>
    </source>
</evidence>
<sequence length="167" mass="18821">MELLMPALGYFVWTLVAFLIVFFILKKFAWKPILSTLSEREKNIADSIAAAEKVKVEMAQMKSENEALMVKAREERSQMLKEAKELKDKIVNEAKEQAKVEAGKIMSDAQASIEQQKNAALTDVKNSIGNMVIEVTEKVIRRELASKSEQENYIRTLANDLGTIGKN</sequence>
<dbReference type="EMBL" id="MBUA01000012">
    <property type="protein sequence ID" value="MBC6490909.1"/>
    <property type="molecule type" value="Genomic_DNA"/>
</dbReference>
<dbReference type="PANTHER" id="PTHR33445">
    <property type="entry name" value="ATP SYNTHASE SUBUNIT B', CHLOROPLASTIC"/>
    <property type="match status" value="1"/>
</dbReference>
<dbReference type="Proteomes" id="UP000765802">
    <property type="component" value="Unassembled WGS sequence"/>
</dbReference>
<evidence type="ECO:0000256" key="6">
    <source>
        <dbReference type="ARBA" id="ARBA00022781"/>
    </source>
</evidence>
<protein>
    <recommendedName>
        <fullName evidence="15">ATP synthase subunit b</fullName>
    </recommendedName>
    <alternativeName>
        <fullName evidence="15">ATP synthase F(0) sector subunit b</fullName>
    </alternativeName>
    <alternativeName>
        <fullName evidence="15">ATPase subunit I</fullName>
    </alternativeName>
    <alternativeName>
        <fullName evidence="15">F-type ATPase subunit b</fullName>
        <shortName evidence="15">F-ATPase subunit b</shortName>
    </alternativeName>
</protein>
<keyword evidence="8 15" id="KW-0406">Ion transport</keyword>
<dbReference type="Gene3D" id="1.20.5.620">
    <property type="entry name" value="F1F0 ATP synthase subunit B, membrane domain"/>
    <property type="match status" value="1"/>
</dbReference>
<evidence type="ECO:0000256" key="7">
    <source>
        <dbReference type="ARBA" id="ARBA00022989"/>
    </source>
</evidence>
<keyword evidence="7 15" id="KW-1133">Transmembrane helix</keyword>
<evidence type="ECO:0000256" key="13">
    <source>
        <dbReference type="ARBA" id="ARBA00026054"/>
    </source>
</evidence>
<evidence type="ECO:0000256" key="4">
    <source>
        <dbReference type="ARBA" id="ARBA00022547"/>
    </source>
</evidence>
<dbReference type="InterPro" id="IPR005864">
    <property type="entry name" value="ATP_synth_F0_bsu_bac"/>
</dbReference>
<keyword evidence="9 15" id="KW-0472">Membrane</keyword>
<dbReference type="PANTHER" id="PTHR33445:SF1">
    <property type="entry name" value="ATP SYNTHASE SUBUNIT B"/>
    <property type="match status" value="1"/>
</dbReference>
<evidence type="ECO:0000256" key="17">
    <source>
        <dbReference type="SAM" id="Coils"/>
    </source>
</evidence>
<keyword evidence="5 15" id="KW-0812">Transmembrane</keyword>
<evidence type="ECO:0000256" key="9">
    <source>
        <dbReference type="ARBA" id="ARBA00023136"/>
    </source>
</evidence>
<comment type="subunit">
    <text evidence="13">F-type ATPases have 2 components, F(1) - the catalytic core - and F(0) - the membrane proton channel. F(1) has five subunits: alpha(3), beta(3), gamma(1), delta(1), epsilon(1). F(0) has four main subunits: a(1), b(2) and c(10-14). The alpha and beta chains form an alternating ring which encloses part of the gamma chain. F(1) is attached to F(0) by a central stalk formed by the gamma and epsilon chains, while a peripheral stalk is formed by the delta and b chains.</text>
</comment>
<evidence type="ECO:0000256" key="2">
    <source>
        <dbReference type="ARBA" id="ARBA00022448"/>
    </source>
</evidence>
<feature type="coiled-coil region" evidence="17">
    <location>
        <begin position="51"/>
        <end position="100"/>
    </location>
</feature>
<comment type="subunit">
    <text evidence="15">F-type ATPases have 2 components, F(1) - the catalytic core - and F(0) - the membrane proton channel. F(1) has five subunits: alpha(3), beta(3), gamma(1), delta(1), epsilon(1). F(0) has three main subunits: a(1), b(2) and c(10-14). The alpha and beta chains form an alternating ring which encloses part of the gamma chain. F(1) is attached to F(0) by a central stalk formed by the gamma and epsilon chains, while a peripheral stalk is formed by the delta and b chains.</text>
</comment>
<evidence type="ECO:0000313" key="19">
    <source>
        <dbReference type="Proteomes" id="UP000765802"/>
    </source>
</evidence>
<name>A0ABR7M7A5_9BACT</name>
<dbReference type="InterPro" id="IPR002146">
    <property type="entry name" value="ATP_synth_b/b'su_bac/chlpt"/>
</dbReference>
<reference evidence="18 19" key="1">
    <citation type="submission" date="2016-07" db="EMBL/GenBank/DDBJ databases">
        <title>Genome analysis of Flavihumibacter stibioxidans YS-17.</title>
        <authorList>
            <person name="Shi K."/>
            <person name="Han Y."/>
            <person name="Wang G."/>
        </authorList>
    </citation>
    <scope>NUCLEOTIDE SEQUENCE [LARGE SCALE GENOMIC DNA]</scope>
    <source>
        <strain evidence="18 19">YS-17</strain>
    </source>
</reference>
<dbReference type="RefSeq" id="WP_187256251.1">
    <property type="nucleotide sequence ID" value="NZ_JBHULF010000014.1"/>
</dbReference>
<keyword evidence="19" id="KW-1185">Reference proteome</keyword>